<accession>A0AAU9D1A7</accession>
<gene>
    <name evidence="1" type="ORF">FUAX_21300</name>
</gene>
<dbReference type="EMBL" id="AP025314">
    <property type="protein sequence ID" value="BDD09698.1"/>
    <property type="molecule type" value="Genomic_DNA"/>
</dbReference>
<sequence>MIQIGIIPIRFISVAKKGRVACFGFKFSAFFRLWRPFLQSFIENSLPKARVFFRLIMTFL</sequence>
<evidence type="ECO:0000313" key="1">
    <source>
        <dbReference type="EMBL" id="BDD09698.1"/>
    </source>
</evidence>
<evidence type="ECO:0000313" key="2">
    <source>
        <dbReference type="Proteomes" id="UP001348817"/>
    </source>
</evidence>
<dbReference type="AlphaFoldDB" id="A0AAU9D1A7"/>
<dbReference type="KEGG" id="fax:FUAX_21300"/>
<dbReference type="Proteomes" id="UP001348817">
    <property type="component" value="Chromosome"/>
</dbReference>
<name>A0AAU9D1A7_9BACT</name>
<proteinExistence type="predicted"/>
<keyword evidence="2" id="KW-1185">Reference proteome</keyword>
<reference evidence="1 2" key="1">
    <citation type="submission" date="2021-12" db="EMBL/GenBank/DDBJ databases">
        <title>Genome sequencing of bacteria with rrn-lacking chromosome and rrn-plasmid.</title>
        <authorList>
            <person name="Anda M."/>
            <person name="Iwasaki W."/>
        </authorList>
    </citation>
    <scope>NUCLEOTIDE SEQUENCE [LARGE SCALE GENOMIC DNA]</scope>
    <source>
        <strain evidence="1 2">DSM 100852</strain>
    </source>
</reference>
<organism evidence="1 2">
    <name type="scientific">Fulvitalea axinellae</name>
    <dbReference type="NCBI Taxonomy" id="1182444"/>
    <lineage>
        <taxon>Bacteria</taxon>
        <taxon>Pseudomonadati</taxon>
        <taxon>Bacteroidota</taxon>
        <taxon>Cytophagia</taxon>
        <taxon>Cytophagales</taxon>
        <taxon>Persicobacteraceae</taxon>
        <taxon>Fulvitalea</taxon>
    </lineage>
</organism>
<protein>
    <submittedName>
        <fullName evidence="1">Uncharacterized protein</fullName>
    </submittedName>
</protein>